<dbReference type="EMBL" id="RYUY01000004">
    <property type="protein sequence ID" value="RYQ39354.1"/>
    <property type="molecule type" value="Genomic_DNA"/>
</dbReference>
<protein>
    <submittedName>
        <fullName evidence="1">Uncharacterized protein</fullName>
    </submittedName>
</protein>
<evidence type="ECO:0000313" key="2">
    <source>
        <dbReference type="Proteomes" id="UP000293208"/>
    </source>
</evidence>
<accession>A0A4Q5AYU1</accession>
<gene>
    <name evidence="1" type="ORF">PG2001B_1095</name>
</gene>
<reference evidence="1 2" key="1">
    <citation type="submission" date="2018-12" db="EMBL/GenBank/DDBJ databases">
        <title>Unveiling genomic diversity among members of the Bifidobacterium pseudolongum species, a widely distributed gut commensal of the animal kingdom.</title>
        <authorList>
            <person name="Lugli G.A."/>
            <person name="Duranti S."/>
            <person name="Albert K."/>
            <person name="Mancabelli L."/>
            <person name="Napoli S."/>
            <person name="Viappiani A."/>
            <person name="Anzalone R."/>
            <person name="Longhi G."/>
            <person name="Milani C."/>
            <person name="Turroni F."/>
            <person name="Alessandri G."/>
            <person name="Sela D.A."/>
            <person name="Van Sinderen D."/>
            <person name="Ventura M."/>
        </authorList>
    </citation>
    <scope>NUCLEOTIDE SEQUENCE [LARGE SCALE GENOMIC DNA]</scope>
    <source>
        <strain evidence="1 2">2001B</strain>
    </source>
</reference>
<name>A0A4Q5AYU1_9BIFI</name>
<comment type="caution">
    <text evidence="1">The sequence shown here is derived from an EMBL/GenBank/DDBJ whole genome shotgun (WGS) entry which is preliminary data.</text>
</comment>
<proteinExistence type="predicted"/>
<organism evidence="1 2">
    <name type="scientific">Bifidobacterium pseudolongum subsp. globosum</name>
    <dbReference type="NCBI Taxonomy" id="1690"/>
    <lineage>
        <taxon>Bacteria</taxon>
        <taxon>Bacillati</taxon>
        <taxon>Actinomycetota</taxon>
        <taxon>Actinomycetes</taxon>
        <taxon>Bifidobacteriales</taxon>
        <taxon>Bifidobacteriaceae</taxon>
        <taxon>Bifidobacterium</taxon>
    </lineage>
</organism>
<dbReference type="Proteomes" id="UP000293208">
    <property type="component" value="Unassembled WGS sequence"/>
</dbReference>
<evidence type="ECO:0000313" key="1">
    <source>
        <dbReference type="EMBL" id="RYQ39354.1"/>
    </source>
</evidence>
<sequence length="62" mass="6875">MSGTEYRVVTFTQPTAAFFGTNVGEVNVRTVDFLNSAPQLGQMMDGWEPISFQLIPNGELTY</sequence>
<dbReference type="AlphaFoldDB" id="A0A4Q5AYU1"/>
<dbReference type="RefSeq" id="WP_129914324.1">
    <property type="nucleotide sequence ID" value="NZ_RYUY01000004.1"/>
</dbReference>